<organism evidence="2 3">
    <name type="scientific">Butyrivibrio hungatei</name>
    <dbReference type="NCBI Taxonomy" id="185008"/>
    <lineage>
        <taxon>Bacteria</taxon>
        <taxon>Bacillati</taxon>
        <taxon>Bacillota</taxon>
        <taxon>Clostridia</taxon>
        <taxon>Lachnospirales</taxon>
        <taxon>Lachnospiraceae</taxon>
        <taxon>Butyrivibrio</taxon>
    </lineage>
</organism>
<dbReference type="Proteomes" id="UP000183047">
    <property type="component" value="Unassembled WGS sequence"/>
</dbReference>
<keyword evidence="1" id="KW-0732">Signal</keyword>
<dbReference type="EMBL" id="FMUR01000006">
    <property type="protein sequence ID" value="SCY02100.1"/>
    <property type="molecule type" value="Genomic_DNA"/>
</dbReference>
<protein>
    <recommendedName>
        <fullName evidence="4">Lipoprotein</fullName>
    </recommendedName>
</protein>
<reference evidence="3" key="1">
    <citation type="submission" date="2016-10" db="EMBL/GenBank/DDBJ databases">
        <authorList>
            <person name="Varghese N."/>
            <person name="Submissions S."/>
        </authorList>
    </citation>
    <scope>NUCLEOTIDE SEQUENCE [LARGE SCALE GENOMIC DNA]</scope>
    <source>
        <strain evidence="3">XBD2006</strain>
    </source>
</reference>
<gene>
    <name evidence="2" type="ORF">SAMN02910451_01141</name>
</gene>
<keyword evidence="3" id="KW-1185">Reference proteome</keyword>
<accession>A0A1G5CIH3</accession>
<dbReference type="OrthoDB" id="1071734at2"/>
<dbReference type="RefSeq" id="WP_074461830.1">
    <property type="nucleotide sequence ID" value="NZ_FMUR01000006.1"/>
</dbReference>
<feature type="chain" id="PRO_5038588069" description="Lipoprotein" evidence="1">
    <location>
        <begin position="21"/>
        <end position="130"/>
    </location>
</feature>
<evidence type="ECO:0000256" key="1">
    <source>
        <dbReference type="SAM" id="SignalP"/>
    </source>
</evidence>
<evidence type="ECO:0000313" key="3">
    <source>
        <dbReference type="Proteomes" id="UP000183047"/>
    </source>
</evidence>
<dbReference type="PROSITE" id="PS51257">
    <property type="entry name" value="PROKAR_LIPOPROTEIN"/>
    <property type="match status" value="1"/>
</dbReference>
<name>A0A1G5CIH3_9FIRM</name>
<proteinExistence type="predicted"/>
<evidence type="ECO:0000313" key="2">
    <source>
        <dbReference type="EMBL" id="SCY02100.1"/>
    </source>
</evidence>
<evidence type="ECO:0008006" key="4">
    <source>
        <dbReference type="Google" id="ProtNLM"/>
    </source>
</evidence>
<sequence length="130" mass="14521">MKKRETIVAIMLCIAMLFTACGTDDKKDSVDAISEEQAYNAVINYNKAIGSGIDDEINTEGYTEYWDVSTNEDGKIVVLYRSYTAAQIRYYVDPVSGDAYVTELVPGIIDEEQETGETFNVRDYLDGDNS</sequence>
<feature type="signal peptide" evidence="1">
    <location>
        <begin position="1"/>
        <end position="20"/>
    </location>
</feature>
<dbReference type="AlphaFoldDB" id="A0A1G5CIH3"/>